<feature type="domain" description="Bacterial type II secretion system protein E" evidence="2">
    <location>
        <begin position="59"/>
        <end position="228"/>
    </location>
</feature>
<evidence type="ECO:0000259" key="2">
    <source>
        <dbReference type="Pfam" id="PF00437"/>
    </source>
</evidence>
<dbReference type="Gene3D" id="3.30.450.380">
    <property type="match status" value="1"/>
</dbReference>
<proteinExistence type="inferred from homology"/>
<dbReference type="SUPFAM" id="SSF52540">
    <property type="entry name" value="P-loop containing nucleoside triphosphate hydrolases"/>
    <property type="match status" value="1"/>
</dbReference>
<sequence length="229" mass="26007">EMDLRKIDLRTADNPRKIEQLKKDVQEKISTILDKEGDILTKREEREKLTSEILDEVLGLGPLEDLIKDPTITEIMVNRSDQIYVEREGRIEVSQKRFVDDEHLVEVIRRIVGPLGRRIDESTPMVDARLPDGSRVNAIIPPLVLQGPMLTIRKFSKRVLVMDNLIELGSIISEFAEFIRVCVQRRKNLIISGGTGSGKTTFLNIISSHISNSERIITIEDAAELQLSQ</sequence>
<evidence type="ECO:0000313" key="3">
    <source>
        <dbReference type="EMBL" id="GAJ09309.1"/>
    </source>
</evidence>
<comment type="caution">
    <text evidence="3">The sequence shown here is derived from an EMBL/GenBank/DDBJ whole genome shotgun (WGS) entry which is preliminary data.</text>
</comment>
<organism evidence="3">
    <name type="scientific">marine sediment metagenome</name>
    <dbReference type="NCBI Taxonomy" id="412755"/>
    <lineage>
        <taxon>unclassified sequences</taxon>
        <taxon>metagenomes</taxon>
        <taxon>ecological metagenomes</taxon>
    </lineage>
</organism>
<name>X1TVN2_9ZZZZ</name>
<dbReference type="PANTHER" id="PTHR30486:SF6">
    <property type="entry name" value="TYPE IV PILUS RETRACTATION ATPASE PILT"/>
    <property type="match status" value="1"/>
</dbReference>
<dbReference type="PANTHER" id="PTHR30486">
    <property type="entry name" value="TWITCHING MOTILITY PROTEIN PILT"/>
    <property type="match status" value="1"/>
</dbReference>
<dbReference type="InterPro" id="IPR050921">
    <property type="entry name" value="T4SS_GSP_E_ATPase"/>
</dbReference>
<dbReference type="AlphaFoldDB" id="X1TVN2"/>
<protein>
    <recommendedName>
        <fullName evidence="2">Bacterial type II secretion system protein E domain-containing protein</fullName>
    </recommendedName>
</protein>
<dbReference type="Pfam" id="PF00437">
    <property type="entry name" value="T2SSE"/>
    <property type="match status" value="1"/>
</dbReference>
<feature type="non-terminal residue" evidence="3">
    <location>
        <position position="229"/>
    </location>
</feature>
<dbReference type="InterPro" id="IPR001482">
    <property type="entry name" value="T2SS/T4SS_dom"/>
</dbReference>
<dbReference type="GO" id="GO:0016887">
    <property type="term" value="F:ATP hydrolysis activity"/>
    <property type="evidence" value="ECO:0007669"/>
    <property type="project" value="InterPro"/>
</dbReference>
<dbReference type="Gene3D" id="3.40.50.300">
    <property type="entry name" value="P-loop containing nucleotide triphosphate hydrolases"/>
    <property type="match status" value="1"/>
</dbReference>
<accession>X1TVN2</accession>
<gene>
    <name evidence="3" type="ORF">S12H4_54323</name>
</gene>
<feature type="non-terminal residue" evidence="3">
    <location>
        <position position="1"/>
    </location>
</feature>
<dbReference type="EMBL" id="BARW01034712">
    <property type="protein sequence ID" value="GAJ09309.1"/>
    <property type="molecule type" value="Genomic_DNA"/>
</dbReference>
<comment type="similarity">
    <text evidence="1">Belongs to the GSP E family.</text>
</comment>
<evidence type="ECO:0000256" key="1">
    <source>
        <dbReference type="ARBA" id="ARBA00006611"/>
    </source>
</evidence>
<dbReference type="InterPro" id="IPR027417">
    <property type="entry name" value="P-loop_NTPase"/>
</dbReference>
<reference evidence="3" key="1">
    <citation type="journal article" date="2014" name="Front. Microbiol.">
        <title>High frequency of phylogenetically diverse reductive dehalogenase-homologous genes in deep subseafloor sedimentary metagenomes.</title>
        <authorList>
            <person name="Kawai M."/>
            <person name="Futagami T."/>
            <person name="Toyoda A."/>
            <person name="Takaki Y."/>
            <person name="Nishi S."/>
            <person name="Hori S."/>
            <person name="Arai W."/>
            <person name="Tsubouchi T."/>
            <person name="Morono Y."/>
            <person name="Uchiyama I."/>
            <person name="Ito T."/>
            <person name="Fujiyama A."/>
            <person name="Inagaki F."/>
            <person name="Takami H."/>
        </authorList>
    </citation>
    <scope>NUCLEOTIDE SEQUENCE</scope>
    <source>
        <strain evidence="3">Expedition CK06-06</strain>
    </source>
</reference>